<comment type="caution">
    <text evidence="1">The sequence shown here is derived from an EMBL/GenBank/DDBJ whole genome shotgun (WGS) entry which is preliminary data.</text>
</comment>
<evidence type="ECO:0000313" key="1">
    <source>
        <dbReference type="EMBL" id="KAK3771295.1"/>
    </source>
</evidence>
<evidence type="ECO:0000313" key="2">
    <source>
        <dbReference type="Proteomes" id="UP001283361"/>
    </source>
</evidence>
<dbReference type="PANTHER" id="PTHR13192:SF3">
    <property type="entry name" value="COBALAMIN TRAFFICKING PROTEIN CBLD"/>
    <property type="match status" value="1"/>
</dbReference>
<organism evidence="1 2">
    <name type="scientific">Elysia crispata</name>
    <name type="common">lettuce slug</name>
    <dbReference type="NCBI Taxonomy" id="231223"/>
    <lineage>
        <taxon>Eukaryota</taxon>
        <taxon>Metazoa</taxon>
        <taxon>Spiralia</taxon>
        <taxon>Lophotrochozoa</taxon>
        <taxon>Mollusca</taxon>
        <taxon>Gastropoda</taxon>
        <taxon>Heterobranchia</taxon>
        <taxon>Euthyneura</taxon>
        <taxon>Panpulmonata</taxon>
        <taxon>Sacoglossa</taxon>
        <taxon>Placobranchoidea</taxon>
        <taxon>Plakobranchidae</taxon>
        <taxon>Elysia</taxon>
    </lineage>
</organism>
<proteinExistence type="predicted"/>
<dbReference type="GO" id="GO:0009235">
    <property type="term" value="P:cobalamin metabolic process"/>
    <property type="evidence" value="ECO:0007669"/>
    <property type="project" value="InterPro"/>
</dbReference>
<dbReference type="InterPro" id="IPR019362">
    <property type="entry name" value="MMADHC"/>
</dbReference>
<dbReference type="AlphaFoldDB" id="A0AAE0ZLB4"/>
<dbReference type="Pfam" id="PF10229">
    <property type="entry name" value="MMADHC"/>
    <property type="match status" value="1"/>
</dbReference>
<dbReference type="PANTHER" id="PTHR13192">
    <property type="entry name" value="MY011 PROTEIN"/>
    <property type="match status" value="1"/>
</dbReference>
<dbReference type="Proteomes" id="UP001283361">
    <property type="component" value="Unassembled WGS sequence"/>
</dbReference>
<sequence length="279" mass="31733">MASKFVQIGRIVTYLPDLRIAVLRCRSFSSATNELGIQFYDAPEGNTQSKTVWPDHVLGPLGPQDKRFLMPGRIGPCVNTRSLQQELDAQAKVNFTPRLDIDQVLPQLPHQRQSDISEQFLTSIDEIDITFVDKKMHPPIPSDKMEFRANSCPHILRKDFKELFPDKNIMEGNLTVISISVKTSNDMTYWSAEVEKEREELLESFVHGAAEICQAFEDAGYWADFIEPSSGKPFKGAHTNFTLFETDERYRKLGFEIVDLGCCKDCVSEIVGFHRPANR</sequence>
<dbReference type="GO" id="GO:0005739">
    <property type="term" value="C:mitochondrion"/>
    <property type="evidence" value="ECO:0007669"/>
    <property type="project" value="TreeGrafter"/>
</dbReference>
<reference evidence="1" key="1">
    <citation type="journal article" date="2023" name="G3 (Bethesda)">
        <title>A reference genome for the long-term kleptoplast-retaining sea slug Elysia crispata morphotype clarki.</title>
        <authorList>
            <person name="Eastman K.E."/>
            <person name="Pendleton A.L."/>
            <person name="Shaikh M.A."/>
            <person name="Suttiyut T."/>
            <person name="Ogas R."/>
            <person name="Tomko P."/>
            <person name="Gavelis G."/>
            <person name="Widhalm J.R."/>
            <person name="Wisecaver J.H."/>
        </authorList>
    </citation>
    <scope>NUCLEOTIDE SEQUENCE</scope>
    <source>
        <strain evidence="1">ECLA1</strain>
    </source>
</reference>
<dbReference type="EMBL" id="JAWDGP010003760">
    <property type="protein sequence ID" value="KAK3771295.1"/>
    <property type="molecule type" value="Genomic_DNA"/>
</dbReference>
<accession>A0AAE0ZLB4</accession>
<name>A0AAE0ZLB4_9GAST</name>
<gene>
    <name evidence="1" type="ORF">RRG08_024373</name>
</gene>
<keyword evidence="2" id="KW-1185">Reference proteome</keyword>
<protein>
    <submittedName>
        <fullName evidence="1">Uncharacterized protein</fullName>
    </submittedName>
</protein>